<evidence type="ECO:0000256" key="1">
    <source>
        <dbReference type="SAM" id="MobiDB-lite"/>
    </source>
</evidence>
<feature type="region of interest" description="Disordered" evidence="1">
    <location>
        <begin position="47"/>
        <end position="67"/>
    </location>
</feature>
<dbReference type="Proteomes" id="UP000822688">
    <property type="component" value="Chromosome 8"/>
</dbReference>
<gene>
    <name evidence="2" type="ORF">KC19_8G051000</name>
</gene>
<protein>
    <submittedName>
        <fullName evidence="2">Uncharacterized protein</fullName>
    </submittedName>
</protein>
<comment type="caution">
    <text evidence="2">The sequence shown here is derived from an EMBL/GenBank/DDBJ whole genome shotgun (WGS) entry which is preliminary data.</text>
</comment>
<organism evidence="2 3">
    <name type="scientific">Ceratodon purpureus</name>
    <name type="common">Fire moss</name>
    <name type="synonym">Dicranum purpureum</name>
    <dbReference type="NCBI Taxonomy" id="3225"/>
    <lineage>
        <taxon>Eukaryota</taxon>
        <taxon>Viridiplantae</taxon>
        <taxon>Streptophyta</taxon>
        <taxon>Embryophyta</taxon>
        <taxon>Bryophyta</taxon>
        <taxon>Bryophytina</taxon>
        <taxon>Bryopsida</taxon>
        <taxon>Dicranidae</taxon>
        <taxon>Pseudoditrichales</taxon>
        <taxon>Ditrichaceae</taxon>
        <taxon>Ceratodon</taxon>
    </lineage>
</organism>
<dbReference type="AlphaFoldDB" id="A0A8T0GXQ7"/>
<evidence type="ECO:0000313" key="3">
    <source>
        <dbReference type="Proteomes" id="UP000822688"/>
    </source>
</evidence>
<accession>A0A8T0GXQ7</accession>
<keyword evidence="3" id="KW-1185">Reference proteome</keyword>
<dbReference type="EMBL" id="CM026429">
    <property type="protein sequence ID" value="KAG0563683.1"/>
    <property type="molecule type" value="Genomic_DNA"/>
</dbReference>
<reference evidence="2" key="1">
    <citation type="submission" date="2020-06" db="EMBL/GenBank/DDBJ databases">
        <title>WGS assembly of Ceratodon purpureus strain R40.</title>
        <authorList>
            <person name="Carey S.B."/>
            <person name="Jenkins J."/>
            <person name="Shu S."/>
            <person name="Lovell J.T."/>
            <person name="Sreedasyam A."/>
            <person name="Maumus F."/>
            <person name="Tiley G.P."/>
            <person name="Fernandez-Pozo N."/>
            <person name="Barry K."/>
            <person name="Chen C."/>
            <person name="Wang M."/>
            <person name="Lipzen A."/>
            <person name="Daum C."/>
            <person name="Saski C.A."/>
            <person name="Payton A.C."/>
            <person name="Mcbreen J.C."/>
            <person name="Conrad R.E."/>
            <person name="Kollar L.M."/>
            <person name="Olsson S."/>
            <person name="Huttunen S."/>
            <person name="Landis J.B."/>
            <person name="Wickett N.J."/>
            <person name="Johnson M.G."/>
            <person name="Rensing S.A."/>
            <person name="Grimwood J."/>
            <person name="Schmutz J."/>
            <person name="Mcdaniel S.F."/>
        </authorList>
    </citation>
    <scope>NUCLEOTIDE SEQUENCE</scope>
    <source>
        <strain evidence="2">R40</strain>
    </source>
</reference>
<name>A0A8T0GXQ7_CERPU</name>
<proteinExistence type="predicted"/>
<evidence type="ECO:0000313" key="2">
    <source>
        <dbReference type="EMBL" id="KAG0563683.1"/>
    </source>
</evidence>
<sequence length="103" mass="11724">MRFILVWSLPPGPSLPLCLPEGQGKALRRGTNTNTNTNTITQLSLNHRHLHQKPERDRPRRRISSPGLFARDPGSFLSMVWVIGDMLESLRAGVNICNWTKFF</sequence>